<dbReference type="SMART" id="SM00733">
    <property type="entry name" value="Mterf"/>
    <property type="match status" value="4"/>
</dbReference>
<dbReference type="Pfam" id="PF02536">
    <property type="entry name" value="mTERF"/>
    <property type="match status" value="1"/>
</dbReference>
<dbReference type="Proteomes" id="UP001627154">
    <property type="component" value="Unassembled WGS sequence"/>
</dbReference>
<dbReference type="InterPro" id="IPR038538">
    <property type="entry name" value="MTERF_sf"/>
</dbReference>
<comment type="caution">
    <text evidence="4">The sequence shown here is derived from an EMBL/GenBank/DDBJ whole genome shotgun (WGS) entry which is preliminary data.</text>
</comment>
<evidence type="ECO:0000256" key="2">
    <source>
        <dbReference type="ARBA" id="ARBA00022946"/>
    </source>
</evidence>
<gene>
    <name evidence="4" type="ORF">TKK_005485</name>
</gene>
<name>A0ABD2X8Z9_9HYME</name>
<comment type="similarity">
    <text evidence="1">Belongs to the mTERF family.</text>
</comment>
<reference evidence="4 5" key="1">
    <citation type="journal article" date="2024" name="bioRxiv">
        <title>A reference genome for Trichogramma kaykai: A tiny desert-dwelling parasitoid wasp with competing sex-ratio distorters.</title>
        <authorList>
            <person name="Culotta J."/>
            <person name="Lindsey A.R."/>
        </authorList>
    </citation>
    <scope>NUCLEOTIDE SEQUENCE [LARGE SCALE GENOMIC DNA]</scope>
    <source>
        <strain evidence="4 5">KSX58</strain>
    </source>
</reference>
<evidence type="ECO:0008006" key="6">
    <source>
        <dbReference type="Google" id="ProtNLM"/>
    </source>
</evidence>
<protein>
    <recommendedName>
        <fullName evidence="6">mTERF domain-containing protein 1, mitochondrial</fullName>
    </recommendedName>
</protein>
<evidence type="ECO:0000256" key="1">
    <source>
        <dbReference type="ARBA" id="ARBA00007692"/>
    </source>
</evidence>
<proteinExistence type="inferred from homology"/>
<dbReference type="AlphaFoldDB" id="A0ABD2X8Z9"/>
<organism evidence="4 5">
    <name type="scientific">Trichogramma kaykai</name>
    <dbReference type="NCBI Taxonomy" id="54128"/>
    <lineage>
        <taxon>Eukaryota</taxon>
        <taxon>Metazoa</taxon>
        <taxon>Ecdysozoa</taxon>
        <taxon>Arthropoda</taxon>
        <taxon>Hexapoda</taxon>
        <taxon>Insecta</taxon>
        <taxon>Pterygota</taxon>
        <taxon>Neoptera</taxon>
        <taxon>Endopterygota</taxon>
        <taxon>Hymenoptera</taxon>
        <taxon>Apocrita</taxon>
        <taxon>Proctotrupomorpha</taxon>
        <taxon>Chalcidoidea</taxon>
        <taxon>Trichogrammatidae</taxon>
        <taxon>Trichogramma</taxon>
    </lineage>
</organism>
<keyword evidence="5" id="KW-1185">Reference proteome</keyword>
<feature type="region of interest" description="Disordered" evidence="3">
    <location>
        <begin position="130"/>
        <end position="164"/>
    </location>
</feature>
<evidence type="ECO:0000313" key="5">
    <source>
        <dbReference type="Proteomes" id="UP001627154"/>
    </source>
</evidence>
<evidence type="ECO:0000313" key="4">
    <source>
        <dbReference type="EMBL" id="KAL3401353.1"/>
    </source>
</evidence>
<keyword evidence="2" id="KW-0809">Transit peptide</keyword>
<dbReference type="PANTHER" id="PTHR13068">
    <property type="entry name" value="CGI-12 PROTEIN-RELATED"/>
    <property type="match status" value="1"/>
</dbReference>
<dbReference type="EMBL" id="JBJJXI010000046">
    <property type="protein sequence ID" value="KAL3401353.1"/>
    <property type="molecule type" value="Genomic_DNA"/>
</dbReference>
<accession>A0ABD2X8Z9</accession>
<dbReference type="InterPro" id="IPR003690">
    <property type="entry name" value="MTERF"/>
</dbReference>
<dbReference type="PANTHER" id="PTHR13068:SF112">
    <property type="entry name" value="TRANSCRIPTION TERMINATION FACTOR 3, MITOCHONDRIAL"/>
    <property type="match status" value="1"/>
</dbReference>
<evidence type="ECO:0000256" key="3">
    <source>
        <dbReference type="SAM" id="MobiDB-lite"/>
    </source>
</evidence>
<dbReference type="Gene3D" id="1.25.70.10">
    <property type="entry name" value="Transcription termination factor 3, mitochondrial"/>
    <property type="match status" value="1"/>
</dbReference>
<sequence>MNFSRCVSLLKFAQHPVSNVNVTQSYRLRFFSKKVLFTSNSPQIKVQSNPDEFLPEDLDDGYEEEVEKVERQVRKKYVVPKKNFRIDDDPKYQRDPIFNTITSYDTVAGNEKNHFQASREREERLYNILESQRNQTESKNSLSTEETSENDITVTESEDSGFQRSKTLETVDGKISFDLGVDEFHKGEFLKEFKMSLPKPLDECQEDLSSVGLNLAPTFNFAAYADHSELIQQYVHLGVDLHKMEKNQDHMRALLTVDYKKELPMYIQFLHDCGVPADKLGEVITKAPLILTEDLDDMKVRMRYLVAHDFNKDSIARIITKNPGWLLWATKKIDERLGHFQNEFKLASAEVRYLATKAPKLITFNFKHIHENTFAVREQMGFNKAEQKVLLLVKPQLWTLSRKKIMDSFHYLHNTMKLSHIMMATQSDVLITRKVRLQNRHEFLVELKKAQYDPKSQGYIAPRRVAVGSDEEFCSEVAKVSIDTYNLFLKTR</sequence>